<evidence type="ECO:0000256" key="2">
    <source>
        <dbReference type="SAM" id="Phobius"/>
    </source>
</evidence>
<dbReference type="EnsemblPlants" id="OMERI08G05720.1">
    <property type="protein sequence ID" value="OMERI08G05720.1"/>
    <property type="gene ID" value="OMERI08G05720"/>
</dbReference>
<organism evidence="3">
    <name type="scientific">Oryza meridionalis</name>
    <dbReference type="NCBI Taxonomy" id="40149"/>
    <lineage>
        <taxon>Eukaryota</taxon>
        <taxon>Viridiplantae</taxon>
        <taxon>Streptophyta</taxon>
        <taxon>Embryophyta</taxon>
        <taxon>Tracheophyta</taxon>
        <taxon>Spermatophyta</taxon>
        <taxon>Magnoliopsida</taxon>
        <taxon>Liliopsida</taxon>
        <taxon>Poales</taxon>
        <taxon>Poaceae</taxon>
        <taxon>BOP clade</taxon>
        <taxon>Oryzoideae</taxon>
        <taxon>Oryzeae</taxon>
        <taxon>Oryzinae</taxon>
        <taxon>Oryza</taxon>
    </lineage>
</organism>
<keyword evidence="4" id="KW-1185">Reference proteome</keyword>
<evidence type="ECO:0000256" key="1">
    <source>
        <dbReference type="SAM" id="MobiDB-lite"/>
    </source>
</evidence>
<dbReference type="AlphaFoldDB" id="A0A0E0EIZ5"/>
<feature type="compositionally biased region" description="Basic and acidic residues" evidence="1">
    <location>
        <begin position="9"/>
        <end position="19"/>
    </location>
</feature>
<sequence length="203" mass="20577">MATTAQEAARADADVHREGNTAAAAANRRNGAHAVLLAATALVGLPAACGKVRAIALLLLLLLGCAKVLLSMGGRRRRHRRTAVALPAAAARAAPRVDRSPARLRWTGFHALLLLAGSPILLAPTYWPAAGAAAAGAEPRPQRQLAQVLGAYAVFVAGAALVLASTSYDGVPRSVRPAADAAARGLDGLLFAGSFAPASDASD</sequence>
<feature type="region of interest" description="Disordered" evidence="1">
    <location>
        <begin position="1"/>
        <end position="24"/>
    </location>
</feature>
<dbReference type="Gramene" id="OMERI08G05720.1">
    <property type="protein sequence ID" value="OMERI08G05720.1"/>
    <property type="gene ID" value="OMERI08G05720"/>
</dbReference>
<keyword evidence="2" id="KW-0812">Transmembrane</keyword>
<keyword evidence="2" id="KW-0472">Membrane</keyword>
<feature type="transmembrane region" description="Helical" evidence="2">
    <location>
        <begin position="149"/>
        <end position="168"/>
    </location>
</feature>
<evidence type="ECO:0000313" key="3">
    <source>
        <dbReference type="EnsemblPlants" id="OMERI08G05720.1"/>
    </source>
</evidence>
<proteinExistence type="predicted"/>
<reference evidence="3" key="2">
    <citation type="submission" date="2018-05" db="EMBL/GenBank/DDBJ databases">
        <title>OmerRS3 (Oryza meridionalis Reference Sequence Version 3).</title>
        <authorList>
            <person name="Zhang J."/>
            <person name="Kudrna D."/>
            <person name="Lee S."/>
            <person name="Talag J."/>
            <person name="Welchert J."/>
            <person name="Wing R.A."/>
        </authorList>
    </citation>
    <scope>NUCLEOTIDE SEQUENCE [LARGE SCALE GENOMIC DNA]</scope>
    <source>
        <strain evidence="3">cv. OR44</strain>
    </source>
</reference>
<evidence type="ECO:0000313" key="4">
    <source>
        <dbReference type="Proteomes" id="UP000008021"/>
    </source>
</evidence>
<dbReference type="HOGENOM" id="CLU_126803_0_0_1"/>
<reference evidence="3" key="1">
    <citation type="submission" date="2015-04" db="UniProtKB">
        <authorList>
            <consortium name="EnsemblPlants"/>
        </authorList>
    </citation>
    <scope>IDENTIFICATION</scope>
</reference>
<feature type="transmembrane region" description="Helical" evidence="2">
    <location>
        <begin position="109"/>
        <end position="129"/>
    </location>
</feature>
<feature type="transmembrane region" description="Helical" evidence="2">
    <location>
        <begin position="31"/>
        <end position="48"/>
    </location>
</feature>
<accession>A0A0E0EIZ5</accession>
<feature type="transmembrane region" description="Helical" evidence="2">
    <location>
        <begin position="54"/>
        <end position="72"/>
    </location>
</feature>
<protein>
    <submittedName>
        <fullName evidence="3">Uncharacterized protein</fullName>
    </submittedName>
</protein>
<dbReference type="Proteomes" id="UP000008021">
    <property type="component" value="Chromosome 8"/>
</dbReference>
<name>A0A0E0EIZ5_9ORYZ</name>
<keyword evidence="2" id="KW-1133">Transmembrane helix</keyword>